<sequence length="682" mass="77652">MKKFICMITSIATLSACHVQEEKPASSPDTFNYNVEEFADIGILRYQVEGFESLPLQQKKMIYYLSQAAVAGRDIFFDQNGKWNLAIRRTLEAIYEHYNGDRNSESFQALEQYLKQVWFASGIHHHYSMDKFKPGFSTPFFAEAVQSIDSSLLPLKAGESKEELIEKLTPVIFDPTVDAKRVNQAAGEDLILTSACNYYDGVTQQEAETFYNNLKDLNDQTPVSYGLNSRLVKKDGKIEELVWKTDGLYGEALTEVVYWLEKALSVAENDAQRAYIEKLIEFNRTGDLKTFDQYAILWVKDTISDIDFVNGFTESYGDPLGMKASWESVVNFKNKEASKRTETISENAQWFEDHSPVDSRFKKETVKGVSAKVITAAMLGGDCYPATPIGINLPNSNWIRRDHGSKSVTIENITKAYDMASLGNGFNEEFVWSDTERELLKKYGFTSDNMHTDLHECLGHGSGKLLPGVDPDALKAYGSTLEEARADLFALYYIADPKLVELGLLPDQDAYKAEYYRYIMNGLMTQLTRIEPGKSIEESHMRNRQLIAKWLFEKGEPEKVIELKKRDGKSFVVINHYDKMRTLVGQLLAEVQRIKSEGDYEAGKNLVETYGVRVDTDLHKEVLDRYAHLQIKPYKGFVNPVYTPVTDDKGEITDILISYDEGYAQQMLRYSKEFNALPTYNN</sequence>
<dbReference type="GO" id="GO:0016787">
    <property type="term" value="F:hydrolase activity"/>
    <property type="evidence" value="ECO:0007669"/>
    <property type="project" value="UniProtKB-KW"/>
</dbReference>
<evidence type="ECO:0000256" key="2">
    <source>
        <dbReference type="ARBA" id="ARBA00022801"/>
    </source>
</evidence>
<dbReference type="InterPro" id="IPR039461">
    <property type="entry name" value="Peptidase_M49"/>
</dbReference>
<comment type="caution">
    <text evidence="3">The sequence shown here is derived from an EMBL/GenBank/DDBJ whole genome shotgun (WGS) entry which is preliminary data.</text>
</comment>
<dbReference type="Pfam" id="PF03571">
    <property type="entry name" value="Peptidase_M49"/>
    <property type="match status" value="2"/>
</dbReference>
<dbReference type="AlphaFoldDB" id="A0A9D1M666"/>
<dbReference type="EMBL" id="DVNA01000008">
    <property type="protein sequence ID" value="HIU54258.1"/>
    <property type="molecule type" value="Genomic_DNA"/>
</dbReference>
<dbReference type="Proteomes" id="UP000824112">
    <property type="component" value="Unassembled WGS sequence"/>
</dbReference>
<dbReference type="PROSITE" id="PS51257">
    <property type="entry name" value="PROKAR_LIPOPROTEIN"/>
    <property type="match status" value="1"/>
</dbReference>
<evidence type="ECO:0000256" key="1">
    <source>
        <dbReference type="ARBA" id="ARBA00022723"/>
    </source>
</evidence>
<dbReference type="Gene3D" id="3.30.540.30">
    <property type="match status" value="2"/>
</dbReference>
<dbReference type="GO" id="GO:0046872">
    <property type="term" value="F:metal ion binding"/>
    <property type="evidence" value="ECO:0007669"/>
    <property type="project" value="UniProtKB-KW"/>
</dbReference>
<name>A0A9D1M666_9BACT</name>
<evidence type="ECO:0000313" key="4">
    <source>
        <dbReference type="Proteomes" id="UP000824112"/>
    </source>
</evidence>
<keyword evidence="1" id="KW-0479">Metal-binding</keyword>
<gene>
    <name evidence="3" type="ORF">IAB03_00455</name>
</gene>
<reference evidence="3" key="2">
    <citation type="journal article" date="2021" name="PeerJ">
        <title>Extensive microbial diversity within the chicken gut microbiome revealed by metagenomics and culture.</title>
        <authorList>
            <person name="Gilroy R."/>
            <person name="Ravi A."/>
            <person name="Getino M."/>
            <person name="Pursley I."/>
            <person name="Horton D.L."/>
            <person name="Alikhan N.F."/>
            <person name="Baker D."/>
            <person name="Gharbi K."/>
            <person name="Hall N."/>
            <person name="Watson M."/>
            <person name="Adriaenssens E.M."/>
            <person name="Foster-Nyarko E."/>
            <person name="Jarju S."/>
            <person name="Secka A."/>
            <person name="Antonio M."/>
            <person name="Oren A."/>
            <person name="Chaudhuri R.R."/>
            <person name="La Ragione R."/>
            <person name="Hildebrand F."/>
            <person name="Pallen M.J."/>
        </authorList>
    </citation>
    <scope>NUCLEOTIDE SEQUENCE</scope>
    <source>
        <strain evidence="3">CHK158-818</strain>
    </source>
</reference>
<keyword evidence="2" id="KW-0378">Hydrolase</keyword>
<reference evidence="3" key="1">
    <citation type="submission" date="2020-10" db="EMBL/GenBank/DDBJ databases">
        <authorList>
            <person name="Gilroy R."/>
        </authorList>
    </citation>
    <scope>NUCLEOTIDE SEQUENCE</scope>
    <source>
        <strain evidence="3">CHK158-818</strain>
    </source>
</reference>
<evidence type="ECO:0000313" key="3">
    <source>
        <dbReference type="EMBL" id="HIU54258.1"/>
    </source>
</evidence>
<accession>A0A9D1M666</accession>
<organism evidence="3 4">
    <name type="scientific">Candidatus Gallibacteroides avistercoris</name>
    <dbReference type="NCBI Taxonomy" id="2840833"/>
    <lineage>
        <taxon>Bacteria</taxon>
        <taxon>Pseudomonadati</taxon>
        <taxon>Bacteroidota</taxon>
        <taxon>Bacteroidia</taxon>
        <taxon>Bacteroidales</taxon>
        <taxon>Bacteroidaceae</taxon>
        <taxon>Bacteroidaceae incertae sedis</taxon>
        <taxon>Candidatus Gallibacteroides</taxon>
    </lineage>
</organism>
<dbReference type="PANTHER" id="PTHR23422:SF11">
    <property type="entry name" value="DIPEPTIDYL PEPTIDASE 3"/>
    <property type="match status" value="1"/>
</dbReference>
<protein>
    <submittedName>
        <fullName evidence="3">Dihydrofolate reductase</fullName>
    </submittedName>
</protein>
<proteinExistence type="predicted"/>
<dbReference type="PANTHER" id="PTHR23422">
    <property type="entry name" value="DIPEPTIDYL PEPTIDASE III-RELATED"/>
    <property type="match status" value="1"/>
</dbReference>